<dbReference type="EMBL" id="KV427608">
    <property type="protein sequence ID" value="KZT11042.1"/>
    <property type="molecule type" value="Genomic_DNA"/>
</dbReference>
<feature type="transmembrane region" description="Helical" evidence="2">
    <location>
        <begin position="101"/>
        <end position="122"/>
    </location>
</feature>
<feature type="domain" description="DUF1746" evidence="3">
    <location>
        <begin position="15"/>
        <end position="116"/>
    </location>
</feature>
<dbReference type="Proteomes" id="UP000076871">
    <property type="component" value="Unassembled WGS sequence"/>
</dbReference>
<dbReference type="AlphaFoldDB" id="A0A165GZI2"/>
<evidence type="ECO:0000256" key="2">
    <source>
        <dbReference type="SAM" id="Phobius"/>
    </source>
</evidence>
<dbReference type="GeneID" id="63825045"/>
<dbReference type="GO" id="GO:0044695">
    <property type="term" value="C:Dsc E3 ubiquitin ligase complex"/>
    <property type="evidence" value="ECO:0007669"/>
    <property type="project" value="InterPro"/>
</dbReference>
<feature type="region of interest" description="Disordered" evidence="1">
    <location>
        <begin position="216"/>
        <end position="256"/>
    </location>
</feature>
<dbReference type="RefSeq" id="XP_040768782.1">
    <property type="nucleotide sequence ID" value="XM_040908016.1"/>
</dbReference>
<keyword evidence="5" id="KW-1185">Reference proteome</keyword>
<sequence>MHSYDGQRKHVIHSLASLLYQLHTLSFLLSPSIWLYVARVTTQWQFSRPRSLDPSRSLRVWFLLSVLFNLGALWDHAKEGAAQGRSIILDFVGMSHLPSKLHLLSLDFLIIFLQMLLTVIAYETSLAADMPSNTPDPLLPTPITATHRSSEETLKTDSPYIIDLRFPLVIDRLRNPPPPPAPRERSLEEVLPLPNTTPWRLSSRLQELVRMGQGVIEHGREGEAAGQTQRDEGGEDEQVADTRQAVPGALSIEDGP</sequence>
<keyword evidence="2" id="KW-1133">Transmembrane helix</keyword>
<keyword evidence="2" id="KW-0472">Membrane</keyword>
<name>A0A165GZI2_9APHY</name>
<dbReference type="PANTHER" id="PTHR39405">
    <property type="entry name" value="DSC E3 UBIQUITIN LIGASE COMPLEX SUBUNIT 4"/>
    <property type="match status" value="1"/>
</dbReference>
<protein>
    <recommendedName>
        <fullName evidence="3">DUF1746 domain-containing protein</fullName>
    </recommendedName>
</protein>
<proteinExistence type="predicted"/>
<keyword evidence="2" id="KW-0812">Transmembrane</keyword>
<dbReference type="GO" id="GO:0005783">
    <property type="term" value="C:endoplasmic reticulum"/>
    <property type="evidence" value="ECO:0007669"/>
    <property type="project" value="TreeGrafter"/>
</dbReference>
<dbReference type="InterPro" id="IPR013715">
    <property type="entry name" value="DUF1746"/>
</dbReference>
<feature type="transmembrane region" description="Helical" evidence="2">
    <location>
        <begin position="58"/>
        <end position="74"/>
    </location>
</feature>
<dbReference type="InterPro" id="IPR038967">
    <property type="entry name" value="Dsc4-like"/>
</dbReference>
<accession>A0A165GZI2</accession>
<reference evidence="4 5" key="1">
    <citation type="journal article" date="2016" name="Mol. Biol. Evol.">
        <title>Comparative Genomics of Early-Diverging Mushroom-Forming Fungi Provides Insights into the Origins of Lignocellulose Decay Capabilities.</title>
        <authorList>
            <person name="Nagy L.G."/>
            <person name="Riley R."/>
            <person name="Tritt A."/>
            <person name="Adam C."/>
            <person name="Daum C."/>
            <person name="Floudas D."/>
            <person name="Sun H."/>
            <person name="Yadav J.S."/>
            <person name="Pangilinan J."/>
            <person name="Larsson K.H."/>
            <person name="Matsuura K."/>
            <person name="Barry K."/>
            <person name="Labutti K."/>
            <person name="Kuo R."/>
            <person name="Ohm R.A."/>
            <person name="Bhattacharya S.S."/>
            <person name="Shirouzu T."/>
            <person name="Yoshinaga Y."/>
            <person name="Martin F.M."/>
            <person name="Grigoriev I.V."/>
            <person name="Hibbett D.S."/>
        </authorList>
    </citation>
    <scope>NUCLEOTIDE SEQUENCE [LARGE SCALE GENOMIC DNA]</scope>
    <source>
        <strain evidence="4 5">93-53</strain>
    </source>
</reference>
<organism evidence="4 5">
    <name type="scientific">Laetiporus sulphureus 93-53</name>
    <dbReference type="NCBI Taxonomy" id="1314785"/>
    <lineage>
        <taxon>Eukaryota</taxon>
        <taxon>Fungi</taxon>
        <taxon>Dikarya</taxon>
        <taxon>Basidiomycota</taxon>
        <taxon>Agaricomycotina</taxon>
        <taxon>Agaricomycetes</taxon>
        <taxon>Polyporales</taxon>
        <taxon>Laetiporus</taxon>
    </lineage>
</organism>
<feature type="transmembrane region" description="Helical" evidence="2">
    <location>
        <begin position="20"/>
        <end position="37"/>
    </location>
</feature>
<gene>
    <name evidence="4" type="ORF">LAESUDRAFT_721462</name>
</gene>
<dbReference type="PANTHER" id="PTHR39405:SF1">
    <property type="entry name" value="DSC E3 UBIQUITIN LIGASE COMPLEX SUBUNIT 4"/>
    <property type="match status" value="1"/>
</dbReference>
<dbReference type="InParanoid" id="A0A165GZI2"/>
<evidence type="ECO:0000313" key="5">
    <source>
        <dbReference type="Proteomes" id="UP000076871"/>
    </source>
</evidence>
<evidence type="ECO:0000256" key="1">
    <source>
        <dbReference type="SAM" id="MobiDB-lite"/>
    </source>
</evidence>
<dbReference type="GO" id="GO:0032933">
    <property type="term" value="P:SREBP signaling pathway"/>
    <property type="evidence" value="ECO:0007669"/>
    <property type="project" value="InterPro"/>
</dbReference>
<dbReference type="OrthoDB" id="5428737at2759"/>
<evidence type="ECO:0000259" key="3">
    <source>
        <dbReference type="Pfam" id="PF08508"/>
    </source>
</evidence>
<evidence type="ECO:0000313" key="4">
    <source>
        <dbReference type="EMBL" id="KZT11042.1"/>
    </source>
</evidence>
<dbReference type="Pfam" id="PF08508">
    <property type="entry name" value="DUF1746"/>
    <property type="match status" value="1"/>
</dbReference>